<evidence type="ECO:0000256" key="8">
    <source>
        <dbReference type="ARBA" id="ARBA00039103"/>
    </source>
</evidence>
<comment type="subcellular location">
    <subcellularLocation>
        <location evidence="10">Cell membrane</location>
    </subcellularLocation>
    <subcellularLocation>
        <location evidence="1">Membrane</location>
        <topology evidence="1">Multi-pass membrane protein</topology>
    </subcellularLocation>
</comment>
<evidence type="ECO:0000256" key="10">
    <source>
        <dbReference type="RuleBase" id="RU362081"/>
    </source>
</evidence>
<keyword evidence="10" id="KW-1003">Cell membrane</keyword>
<reference evidence="12 13" key="1">
    <citation type="submission" date="2016-10" db="EMBL/GenBank/DDBJ databases">
        <authorList>
            <person name="de Groot N.N."/>
        </authorList>
    </citation>
    <scope>NUCLEOTIDE SEQUENCE [LARGE SCALE GENOMIC DNA]</scope>
    <source>
        <strain evidence="12 13">ATCC BAA-466</strain>
    </source>
</reference>
<keyword evidence="10" id="KW-0067">ATP-binding</keyword>
<evidence type="ECO:0000256" key="7">
    <source>
        <dbReference type="ARBA" id="ARBA00023136"/>
    </source>
</evidence>
<evidence type="ECO:0000256" key="5">
    <source>
        <dbReference type="ARBA" id="ARBA00022967"/>
    </source>
</evidence>
<dbReference type="PANTHER" id="PTHR48085:SF5">
    <property type="entry name" value="CADMIUM_ZINC-TRANSPORTING ATPASE HMA4-RELATED"/>
    <property type="match status" value="1"/>
</dbReference>
<dbReference type="RefSeq" id="WP_210727864.1">
    <property type="nucleotide sequence ID" value="NZ_FNCK01000002.1"/>
</dbReference>
<dbReference type="PANTHER" id="PTHR48085">
    <property type="entry name" value="CADMIUM/ZINC-TRANSPORTING ATPASE HMA2-RELATED"/>
    <property type="match status" value="1"/>
</dbReference>
<dbReference type="SUPFAM" id="SSF81653">
    <property type="entry name" value="Calcium ATPase, transduction domain A"/>
    <property type="match status" value="1"/>
</dbReference>
<proteinExistence type="inferred from homology"/>
<comment type="catalytic activity">
    <reaction evidence="9">
        <text>Cd(2+)(in) + ATP + H2O = Cd(2+)(out) + ADP + phosphate + H(+)</text>
        <dbReference type="Rhea" id="RHEA:12132"/>
        <dbReference type="ChEBI" id="CHEBI:15377"/>
        <dbReference type="ChEBI" id="CHEBI:15378"/>
        <dbReference type="ChEBI" id="CHEBI:30616"/>
        <dbReference type="ChEBI" id="CHEBI:43474"/>
        <dbReference type="ChEBI" id="CHEBI:48775"/>
        <dbReference type="ChEBI" id="CHEBI:456216"/>
        <dbReference type="EC" id="7.2.2.21"/>
    </reaction>
</comment>
<evidence type="ECO:0000256" key="1">
    <source>
        <dbReference type="ARBA" id="ARBA00004141"/>
    </source>
</evidence>
<dbReference type="STRING" id="120956.SAMN05421791_10233"/>
<dbReference type="SUPFAM" id="SSF56784">
    <property type="entry name" value="HAD-like"/>
    <property type="match status" value="1"/>
</dbReference>
<dbReference type="Gene3D" id="3.40.1110.10">
    <property type="entry name" value="Calcium-transporting ATPase, cytoplasmic domain N"/>
    <property type="match status" value="1"/>
</dbReference>
<dbReference type="EC" id="7.2.2.21" evidence="8"/>
<sequence length="697" mass="78978">MKFKICHQNKKRVRVKSSFLLTLPVREMIKEEARLEPSIQKIVFYNDEKTIAIYVNEENSISEALKFLNQLNKDRLISCLREPYRKERTPYVIISKELSLFALRRLFLPHPLQNLYTMYLATNYIKKAIQSLSNNTINMEVLDGTAILTAILIGQPRTASSIMFIMGLGDQLNDWTNKKSITDLENSLKDQTKTVWLIDRQGNKVERKAKEVQLNDIIIVSEGKEILFDGVVDAGSAMVNESSLTGEFFPILKQEADKVFSNTVIESGELLIRVTNTTLNYRIQELMSLIRKSDNQKDSQQTKYIALADNLVKYNFLGVILTYLFTGSLQKALSFLLVDFSCALKLSVPISYLTAIKEAVDKEILIKSMDVVEKYNDIDLIVFDKTGTLTVSDPKVYKTVPFDEYKTEDVLRIGACLEEHIHHPLANAVVNEAQEKAIVHDEMHGQLHHIASRGILSTIDEKEVVIGSYLLMKEKKINISNEQMVVIKRYEQQYNLLYLGYEGRLIGLFLIDTPLRPNATKVIEWFQSNNKEVAIITGDTKERTQNLMNDLTVQYLQTEASPNDKYQFIEEHKNLGKKIMMLGDGLNDSAALSLADIGAVMNDAADICKQTSDLVLSNNHLESLIELAEISYLLDQRIKKNVKETIAINSGLILLGVFDILSPSSLSILHNLTTTGIILRSMYGFKTKKADHVSSLT</sequence>
<evidence type="ECO:0000256" key="6">
    <source>
        <dbReference type="ARBA" id="ARBA00022989"/>
    </source>
</evidence>
<evidence type="ECO:0000256" key="3">
    <source>
        <dbReference type="ARBA" id="ARBA00022539"/>
    </source>
</evidence>
<evidence type="ECO:0000256" key="2">
    <source>
        <dbReference type="ARBA" id="ARBA00006024"/>
    </source>
</evidence>
<evidence type="ECO:0000313" key="13">
    <source>
        <dbReference type="Proteomes" id="UP000199708"/>
    </source>
</evidence>
<dbReference type="SFLD" id="SFLDS00003">
    <property type="entry name" value="Haloacid_Dehalogenase"/>
    <property type="match status" value="1"/>
</dbReference>
<dbReference type="InterPro" id="IPR023299">
    <property type="entry name" value="ATPase_P-typ_cyto_dom_N"/>
</dbReference>
<dbReference type="EMBL" id="FNCK01000002">
    <property type="protein sequence ID" value="SDF95727.1"/>
    <property type="molecule type" value="Genomic_DNA"/>
</dbReference>
<feature type="domain" description="P-type ATPase A" evidence="11">
    <location>
        <begin position="192"/>
        <end position="290"/>
    </location>
</feature>
<evidence type="ECO:0000256" key="9">
    <source>
        <dbReference type="ARBA" id="ARBA00049338"/>
    </source>
</evidence>
<dbReference type="Pfam" id="PF00122">
    <property type="entry name" value="E1-E2_ATPase"/>
    <property type="match status" value="1"/>
</dbReference>
<keyword evidence="3" id="KW-0104">Cadmium</keyword>
<dbReference type="InterPro" id="IPR023214">
    <property type="entry name" value="HAD_sf"/>
</dbReference>
<dbReference type="SFLD" id="SFLDG00002">
    <property type="entry name" value="C1.7:_P-type_atpase_like"/>
    <property type="match status" value="1"/>
</dbReference>
<dbReference type="InterPro" id="IPR027256">
    <property type="entry name" value="P-typ_ATPase_IB"/>
</dbReference>
<gene>
    <name evidence="12" type="ORF">SAMN05421791_10233</name>
</gene>
<organism evidence="12 13">
    <name type="scientific">Facklamia miroungae</name>
    <dbReference type="NCBI Taxonomy" id="120956"/>
    <lineage>
        <taxon>Bacteria</taxon>
        <taxon>Bacillati</taxon>
        <taxon>Bacillota</taxon>
        <taxon>Bacilli</taxon>
        <taxon>Lactobacillales</taxon>
        <taxon>Aerococcaceae</taxon>
        <taxon>Facklamia</taxon>
    </lineage>
</organism>
<evidence type="ECO:0000259" key="11">
    <source>
        <dbReference type="Pfam" id="PF00122"/>
    </source>
</evidence>
<dbReference type="InterPro" id="IPR051014">
    <property type="entry name" value="Cation_Transport_ATPase_IB"/>
</dbReference>
<keyword evidence="10" id="KW-0479">Metal-binding</keyword>
<dbReference type="GO" id="GO:0005886">
    <property type="term" value="C:plasma membrane"/>
    <property type="evidence" value="ECO:0007669"/>
    <property type="project" value="UniProtKB-SubCell"/>
</dbReference>
<dbReference type="AlphaFoldDB" id="A0A1G7QAW1"/>
<dbReference type="Gene3D" id="2.70.150.10">
    <property type="entry name" value="Calcium-transporting ATPase, cytoplasmic transduction domain A"/>
    <property type="match status" value="1"/>
</dbReference>
<dbReference type="SFLD" id="SFLDF00027">
    <property type="entry name" value="p-type_atpase"/>
    <property type="match status" value="1"/>
</dbReference>
<dbReference type="PRINTS" id="PR00119">
    <property type="entry name" value="CATATPASE"/>
</dbReference>
<dbReference type="Pfam" id="PF00702">
    <property type="entry name" value="Hydrolase"/>
    <property type="match status" value="1"/>
</dbReference>
<keyword evidence="6" id="KW-1133">Transmembrane helix</keyword>
<dbReference type="InterPro" id="IPR044492">
    <property type="entry name" value="P_typ_ATPase_HD_dom"/>
</dbReference>
<evidence type="ECO:0000313" key="12">
    <source>
        <dbReference type="EMBL" id="SDF95727.1"/>
    </source>
</evidence>
<dbReference type="GO" id="GO:0008551">
    <property type="term" value="F:P-type cadmium transporter activity"/>
    <property type="evidence" value="ECO:0007669"/>
    <property type="project" value="UniProtKB-EC"/>
</dbReference>
<dbReference type="InterPro" id="IPR001757">
    <property type="entry name" value="P_typ_ATPase"/>
</dbReference>
<evidence type="ECO:0000256" key="4">
    <source>
        <dbReference type="ARBA" id="ARBA00022692"/>
    </source>
</evidence>
<dbReference type="PROSITE" id="PS01229">
    <property type="entry name" value="COF_2"/>
    <property type="match status" value="1"/>
</dbReference>
<dbReference type="Proteomes" id="UP000199708">
    <property type="component" value="Unassembled WGS sequence"/>
</dbReference>
<dbReference type="Gene3D" id="3.40.50.1000">
    <property type="entry name" value="HAD superfamily/HAD-like"/>
    <property type="match status" value="1"/>
</dbReference>
<keyword evidence="4" id="KW-0812">Transmembrane</keyword>
<accession>A0A1G7QAW1</accession>
<dbReference type="PROSITE" id="PS00154">
    <property type="entry name" value="ATPASE_E1_E2"/>
    <property type="match status" value="1"/>
</dbReference>
<keyword evidence="10" id="KW-0547">Nucleotide-binding</keyword>
<dbReference type="InterPro" id="IPR018303">
    <property type="entry name" value="ATPase_P-typ_P_site"/>
</dbReference>
<protein>
    <recommendedName>
        <fullName evidence="8">Cd(2+)-exporting ATPase</fullName>
        <ecNumber evidence="8">7.2.2.21</ecNumber>
    </recommendedName>
</protein>
<dbReference type="GO" id="GO:0046872">
    <property type="term" value="F:metal ion binding"/>
    <property type="evidence" value="ECO:0007669"/>
    <property type="project" value="UniProtKB-KW"/>
</dbReference>
<keyword evidence="13" id="KW-1185">Reference proteome</keyword>
<keyword evidence="5" id="KW-1278">Translocase</keyword>
<keyword evidence="7" id="KW-0472">Membrane</keyword>
<dbReference type="InterPro" id="IPR059000">
    <property type="entry name" value="ATPase_P-type_domA"/>
</dbReference>
<dbReference type="GO" id="GO:0016887">
    <property type="term" value="F:ATP hydrolysis activity"/>
    <property type="evidence" value="ECO:0007669"/>
    <property type="project" value="InterPro"/>
</dbReference>
<dbReference type="NCBIfam" id="TIGR01525">
    <property type="entry name" value="ATPase-IB_hvy"/>
    <property type="match status" value="1"/>
</dbReference>
<comment type="similarity">
    <text evidence="2 10">Belongs to the cation transport ATPase (P-type) (TC 3.A.3) family. Type IB subfamily.</text>
</comment>
<dbReference type="NCBIfam" id="TIGR01494">
    <property type="entry name" value="ATPase_P-type"/>
    <property type="match status" value="1"/>
</dbReference>
<name>A0A1G7QAW1_9LACT</name>
<dbReference type="InterPro" id="IPR036412">
    <property type="entry name" value="HAD-like_sf"/>
</dbReference>
<dbReference type="GO" id="GO:0005524">
    <property type="term" value="F:ATP binding"/>
    <property type="evidence" value="ECO:0007669"/>
    <property type="project" value="UniProtKB-UniRule"/>
</dbReference>
<dbReference type="InterPro" id="IPR008250">
    <property type="entry name" value="ATPase_P-typ_transduc_dom_A_sf"/>
</dbReference>